<gene>
    <name evidence="1" type="ORF">AA314_10119</name>
</gene>
<dbReference type="Proteomes" id="UP000035579">
    <property type="component" value="Chromosome"/>
</dbReference>
<accession>A0AAC8QIW0</accession>
<dbReference type="KEGG" id="age:AA314_10119"/>
<dbReference type="AlphaFoldDB" id="A0AAC8QIW0"/>
<proteinExistence type="predicted"/>
<sequence>MDGCTEPITRAMLLGRQKHDLALACARDVLTRLWPAPFSIEQRYRYYGTAA</sequence>
<evidence type="ECO:0000313" key="1">
    <source>
        <dbReference type="EMBL" id="AKJ08493.1"/>
    </source>
</evidence>
<protein>
    <submittedName>
        <fullName evidence="1">Uncharacterized protein</fullName>
    </submittedName>
</protein>
<reference evidence="1 2" key="1">
    <citation type="submission" date="2015-05" db="EMBL/GenBank/DDBJ databases">
        <title>Genome assembly of Archangium gephyra DSM 2261.</title>
        <authorList>
            <person name="Sharma G."/>
            <person name="Subramanian S."/>
        </authorList>
    </citation>
    <scope>NUCLEOTIDE SEQUENCE [LARGE SCALE GENOMIC DNA]</scope>
    <source>
        <strain evidence="1 2">DSM 2261</strain>
    </source>
</reference>
<organism evidence="1 2">
    <name type="scientific">Archangium gephyra</name>
    <dbReference type="NCBI Taxonomy" id="48"/>
    <lineage>
        <taxon>Bacteria</taxon>
        <taxon>Pseudomonadati</taxon>
        <taxon>Myxococcota</taxon>
        <taxon>Myxococcia</taxon>
        <taxon>Myxococcales</taxon>
        <taxon>Cystobacterineae</taxon>
        <taxon>Archangiaceae</taxon>
        <taxon>Archangium</taxon>
    </lineage>
</organism>
<evidence type="ECO:0000313" key="2">
    <source>
        <dbReference type="Proteomes" id="UP000035579"/>
    </source>
</evidence>
<name>A0AAC8QIW0_9BACT</name>
<dbReference type="EMBL" id="CP011509">
    <property type="protein sequence ID" value="AKJ08493.1"/>
    <property type="molecule type" value="Genomic_DNA"/>
</dbReference>
<dbReference type="RefSeq" id="WP_156349943.1">
    <property type="nucleotide sequence ID" value="NZ_CP011509.1"/>
</dbReference>